<dbReference type="GO" id="GO:0004222">
    <property type="term" value="F:metalloendopeptidase activity"/>
    <property type="evidence" value="ECO:0007669"/>
    <property type="project" value="InterPro"/>
</dbReference>
<proteinExistence type="predicted"/>
<comment type="caution">
    <text evidence="10">The sequence shown here is derived from an EMBL/GenBank/DDBJ whole genome shotgun (WGS) entry which is preliminary data.</text>
</comment>
<gene>
    <name evidence="10" type="ORF">HKT18_00145</name>
</gene>
<dbReference type="Gene3D" id="3.10.170.10">
    <property type="match status" value="1"/>
</dbReference>
<dbReference type="Pfam" id="PF07504">
    <property type="entry name" value="FTP"/>
    <property type="match status" value="1"/>
</dbReference>
<evidence type="ECO:0000259" key="7">
    <source>
        <dbReference type="Pfam" id="PF01447"/>
    </source>
</evidence>
<evidence type="ECO:0000256" key="1">
    <source>
        <dbReference type="ARBA" id="ARBA00022670"/>
    </source>
</evidence>
<dbReference type="NCBIfam" id="TIGR04183">
    <property type="entry name" value="Por_Secre_tail"/>
    <property type="match status" value="1"/>
</dbReference>
<dbReference type="InterPro" id="IPR026444">
    <property type="entry name" value="Secre_tail"/>
</dbReference>
<evidence type="ECO:0000256" key="6">
    <source>
        <dbReference type="ARBA" id="ARBA00023049"/>
    </source>
</evidence>
<keyword evidence="11" id="KW-1185">Reference proteome</keyword>
<dbReference type="GO" id="GO:0046872">
    <property type="term" value="F:metal ion binding"/>
    <property type="evidence" value="ECO:0007669"/>
    <property type="project" value="UniProtKB-KW"/>
</dbReference>
<evidence type="ECO:0000313" key="11">
    <source>
        <dbReference type="Proteomes" id="UP000536509"/>
    </source>
</evidence>
<dbReference type="InterPro" id="IPR013856">
    <property type="entry name" value="Peptidase_M4_domain"/>
</dbReference>
<organism evidence="10 11">
    <name type="scientific">Flavobacterium rivulicola</name>
    <dbReference type="NCBI Taxonomy" id="2732161"/>
    <lineage>
        <taxon>Bacteria</taxon>
        <taxon>Pseudomonadati</taxon>
        <taxon>Bacteroidota</taxon>
        <taxon>Flavobacteriia</taxon>
        <taxon>Flavobacteriales</taxon>
        <taxon>Flavobacteriaceae</taxon>
        <taxon>Flavobacterium</taxon>
    </lineage>
</organism>
<name>A0A7Y3R636_9FLAO</name>
<evidence type="ECO:0000259" key="9">
    <source>
        <dbReference type="Pfam" id="PF18962"/>
    </source>
</evidence>
<dbReference type="Gene3D" id="3.10.450.490">
    <property type="match status" value="1"/>
</dbReference>
<dbReference type="InterPro" id="IPR011096">
    <property type="entry name" value="FTP_domain"/>
</dbReference>
<keyword evidence="5" id="KW-0862">Zinc</keyword>
<feature type="domain" description="Secretion system C-terminal sorting" evidence="9">
    <location>
        <begin position="618"/>
        <end position="685"/>
    </location>
</feature>
<dbReference type="GO" id="GO:0006508">
    <property type="term" value="P:proteolysis"/>
    <property type="evidence" value="ECO:0007669"/>
    <property type="project" value="UniProtKB-KW"/>
</dbReference>
<keyword evidence="3" id="KW-0732">Signal</keyword>
<sequence length="687" mass="74289">MKIKLHHVVMAFFTVITASIAQVSDKETEARLWLKANAEKLEINPNETFSLRFVRKTQAGETLRFQQQKNGVPVIDSEIVVHFSPYGEISCTASSYDAAVADINTIPSITKENAASISNEALQINGDITFQESKLGVYNKQGSTKLVYKVLTNAYSKVGSWETIVDAQTGAVLSTKDVACYHKNHKHNKNESKTKAPISMAPLAFVSGTGMVFNPDPLSQAGVNYGDPGYTDGSDAATTQLNNARVSVTLPEIDLTAGTYKLKSTYAEIKELGMPNKGLFTQSSSAFNFTRLEDGFEAVTAFYHLDKSLRYINQTLGINCVPYQSANAGAVFFDPHGASSADNSFYGNGQLQFGEGGVDDAEDADVVLHELGHGLHDWITGGGLSQVNGLSEGCGDYWAVSYSRSLNQWTSDTPQYNYVFSWDGHNPFWNGRTTAYGASYNGGLVNQIHTDGQIWATALMKIWDGIGREKTDKAFLNGLDLTTSNTNQQNAAIAVRTAAINMNYPCADVAVMTQKFLEAGYAMPALALTMNPIENQTVQAEVTNTYALPSFATLANPIIDGCNAGLSQSPVAGTVLTPGDYTITMTATNGASTINRTFNLTVMPNLGLSNTISNNFIMYPNPASNQITVKGAFDSNESVTIYNVLGQVVMSKKISSNEENIDVSSLSSGVYTVTFNSAKVSRKFIKE</sequence>
<keyword evidence="6" id="KW-0482">Metalloprotease</keyword>
<dbReference type="EMBL" id="JABEVX010000001">
    <property type="protein sequence ID" value="NNT70613.1"/>
    <property type="molecule type" value="Genomic_DNA"/>
</dbReference>
<evidence type="ECO:0000259" key="8">
    <source>
        <dbReference type="Pfam" id="PF07504"/>
    </source>
</evidence>
<dbReference type="SUPFAM" id="SSF55486">
    <property type="entry name" value="Metalloproteases ('zincins'), catalytic domain"/>
    <property type="match status" value="1"/>
</dbReference>
<keyword evidence="4" id="KW-0378">Hydrolase</keyword>
<keyword evidence="1" id="KW-0645">Protease</keyword>
<dbReference type="PANTHER" id="PTHR33794:SF1">
    <property type="entry name" value="BACILLOLYSIN"/>
    <property type="match status" value="1"/>
</dbReference>
<dbReference type="Pfam" id="PF01447">
    <property type="entry name" value="Peptidase_M4"/>
    <property type="match status" value="1"/>
</dbReference>
<evidence type="ECO:0000313" key="10">
    <source>
        <dbReference type="EMBL" id="NNT70613.1"/>
    </source>
</evidence>
<dbReference type="InterPro" id="IPR050728">
    <property type="entry name" value="Zinc_Metalloprotease_M4"/>
</dbReference>
<keyword evidence="2" id="KW-0479">Metal-binding</keyword>
<dbReference type="Pfam" id="PF18962">
    <property type="entry name" value="Por_Secre_tail"/>
    <property type="match status" value="1"/>
</dbReference>
<evidence type="ECO:0000256" key="3">
    <source>
        <dbReference type="ARBA" id="ARBA00022729"/>
    </source>
</evidence>
<feature type="domain" description="Peptidase M4" evidence="7">
    <location>
        <begin position="256"/>
        <end position="375"/>
    </location>
</feature>
<evidence type="ECO:0000256" key="2">
    <source>
        <dbReference type="ARBA" id="ARBA00022723"/>
    </source>
</evidence>
<dbReference type="Proteomes" id="UP000536509">
    <property type="component" value="Unassembled WGS sequence"/>
</dbReference>
<dbReference type="RefSeq" id="WP_171220836.1">
    <property type="nucleotide sequence ID" value="NZ_CP121446.1"/>
</dbReference>
<reference evidence="10 11" key="1">
    <citation type="submission" date="2020-05" db="EMBL/GenBank/DDBJ databases">
        <title>Draft genome of Flavobacterium sp. IMCC34852.</title>
        <authorList>
            <person name="Song J."/>
            <person name="Cho J.-C."/>
        </authorList>
    </citation>
    <scope>NUCLEOTIDE SEQUENCE [LARGE SCALE GENOMIC DNA]</scope>
    <source>
        <strain evidence="10 11">IMCC34852</strain>
    </source>
</reference>
<feature type="domain" description="FTP" evidence="8">
    <location>
        <begin position="62"/>
        <end position="89"/>
    </location>
</feature>
<protein>
    <submittedName>
        <fullName evidence="10">T9SS type A sorting domain-containing protein</fullName>
    </submittedName>
</protein>
<evidence type="ECO:0000256" key="4">
    <source>
        <dbReference type="ARBA" id="ARBA00022801"/>
    </source>
</evidence>
<dbReference type="PANTHER" id="PTHR33794">
    <property type="entry name" value="BACILLOLYSIN"/>
    <property type="match status" value="1"/>
</dbReference>
<accession>A0A7Y3R636</accession>
<evidence type="ECO:0000256" key="5">
    <source>
        <dbReference type="ARBA" id="ARBA00022833"/>
    </source>
</evidence>
<dbReference type="AlphaFoldDB" id="A0A7Y3R636"/>